<evidence type="ECO:0000256" key="5">
    <source>
        <dbReference type="ARBA" id="ARBA00022679"/>
    </source>
</evidence>
<dbReference type="Gene3D" id="1.10.510.10">
    <property type="entry name" value="Transferase(Phosphotransferase) domain 1"/>
    <property type="match status" value="1"/>
</dbReference>
<dbReference type="GO" id="GO:0005524">
    <property type="term" value="F:ATP binding"/>
    <property type="evidence" value="ECO:0007669"/>
    <property type="project" value="UniProtKB-KW"/>
</dbReference>
<dbReference type="InterPro" id="IPR000719">
    <property type="entry name" value="Prot_kinase_dom"/>
</dbReference>
<dbReference type="SUPFAM" id="SSF55021">
    <property type="entry name" value="ACT-like"/>
    <property type="match status" value="1"/>
</dbReference>
<keyword evidence="10" id="KW-0829">Tyrosine-protein kinase</keyword>
<dbReference type="PANTHER" id="PTHR44329">
    <property type="entry name" value="SERINE/THREONINE-PROTEIN KINASE TNNI3K-RELATED"/>
    <property type="match status" value="1"/>
</dbReference>
<evidence type="ECO:0000256" key="11">
    <source>
        <dbReference type="ARBA" id="ARBA00047899"/>
    </source>
</evidence>
<evidence type="ECO:0000256" key="12">
    <source>
        <dbReference type="ARBA" id="ARBA00048679"/>
    </source>
</evidence>
<dbReference type="Gene3D" id="3.30.200.20">
    <property type="entry name" value="Phosphorylase Kinase, domain 1"/>
    <property type="match status" value="1"/>
</dbReference>
<evidence type="ECO:0000256" key="3">
    <source>
        <dbReference type="ARBA" id="ARBA00012513"/>
    </source>
</evidence>
<dbReference type="InterPro" id="IPR008271">
    <property type="entry name" value="Ser/Thr_kinase_AS"/>
</dbReference>
<keyword evidence="17" id="KW-1185">Reference proteome</keyword>
<comment type="caution">
    <text evidence="16">The sequence shown here is derived from an EMBL/GenBank/DDBJ whole genome shotgun (WGS) entry which is preliminary data.</text>
</comment>
<evidence type="ECO:0000259" key="14">
    <source>
        <dbReference type="PROSITE" id="PS50011"/>
    </source>
</evidence>
<dbReference type="GO" id="GO:0012505">
    <property type="term" value="C:endomembrane system"/>
    <property type="evidence" value="ECO:0007669"/>
    <property type="project" value="UniProtKB-SubCell"/>
</dbReference>
<proteinExistence type="inferred from homology"/>
<dbReference type="SUPFAM" id="SSF56112">
    <property type="entry name" value="Protein kinase-like (PK-like)"/>
    <property type="match status" value="1"/>
</dbReference>
<dbReference type="PANTHER" id="PTHR44329:SF278">
    <property type="entry name" value="PROTEIN KINASE DOMAIN-CONTAINING PROTEIN"/>
    <property type="match status" value="1"/>
</dbReference>
<dbReference type="Gene3D" id="3.30.70.260">
    <property type="match status" value="1"/>
</dbReference>
<dbReference type="InterPro" id="IPR051681">
    <property type="entry name" value="Ser/Thr_Kinases-Pseudokinases"/>
</dbReference>
<evidence type="ECO:0000256" key="8">
    <source>
        <dbReference type="ARBA" id="ARBA00022840"/>
    </source>
</evidence>
<evidence type="ECO:0000256" key="13">
    <source>
        <dbReference type="SAM" id="MobiDB-lite"/>
    </source>
</evidence>
<dbReference type="EC" id="2.7.11.1" evidence="3"/>
<feature type="domain" description="ACT" evidence="15">
    <location>
        <begin position="178"/>
        <end position="259"/>
    </location>
</feature>
<keyword evidence="5" id="KW-0808">Transferase</keyword>
<dbReference type="Proteomes" id="UP001346149">
    <property type="component" value="Unassembled WGS sequence"/>
</dbReference>
<dbReference type="InterPro" id="IPR002912">
    <property type="entry name" value="ACT_dom"/>
</dbReference>
<gene>
    <name evidence="16" type="ORF">SAY86_012326</name>
</gene>
<evidence type="ECO:0000256" key="7">
    <source>
        <dbReference type="ARBA" id="ARBA00022777"/>
    </source>
</evidence>
<dbReference type="InterPro" id="IPR045865">
    <property type="entry name" value="ACT-like_dom_sf"/>
</dbReference>
<evidence type="ECO:0000313" key="17">
    <source>
        <dbReference type="Proteomes" id="UP001346149"/>
    </source>
</evidence>
<dbReference type="FunFam" id="3.30.200.20:FF:000060">
    <property type="entry name" value="Serine/threonine-protein kinase isoform 1"/>
    <property type="match status" value="1"/>
</dbReference>
<comment type="catalytic activity">
    <reaction evidence="12">
        <text>L-seryl-[protein] + ATP = O-phospho-L-seryl-[protein] + ADP + H(+)</text>
        <dbReference type="Rhea" id="RHEA:17989"/>
        <dbReference type="Rhea" id="RHEA-COMP:9863"/>
        <dbReference type="Rhea" id="RHEA-COMP:11604"/>
        <dbReference type="ChEBI" id="CHEBI:15378"/>
        <dbReference type="ChEBI" id="CHEBI:29999"/>
        <dbReference type="ChEBI" id="CHEBI:30616"/>
        <dbReference type="ChEBI" id="CHEBI:83421"/>
        <dbReference type="ChEBI" id="CHEBI:456216"/>
        <dbReference type="EC" id="2.7.11.1"/>
    </reaction>
</comment>
<dbReference type="PROSITE" id="PS00108">
    <property type="entry name" value="PROTEIN_KINASE_ST"/>
    <property type="match status" value="1"/>
</dbReference>
<dbReference type="GO" id="GO:0050793">
    <property type="term" value="P:regulation of developmental process"/>
    <property type="evidence" value="ECO:0007669"/>
    <property type="project" value="UniProtKB-ARBA"/>
</dbReference>
<dbReference type="InterPro" id="IPR001245">
    <property type="entry name" value="Ser-Thr/Tyr_kinase_cat_dom"/>
</dbReference>
<dbReference type="InterPro" id="IPR011009">
    <property type="entry name" value="Kinase-like_dom_sf"/>
</dbReference>
<evidence type="ECO:0000256" key="10">
    <source>
        <dbReference type="ARBA" id="ARBA00023137"/>
    </source>
</evidence>
<keyword evidence="8" id="KW-0067">ATP-binding</keyword>
<evidence type="ECO:0000313" key="16">
    <source>
        <dbReference type="EMBL" id="KAK4794332.1"/>
    </source>
</evidence>
<dbReference type="CDD" id="cd13999">
    <property type="entry name" value="STKc_MAP3K-like"/>
    <property type="match status" value="1"/>
</dbReference>
<dbReference type="PROSITE" id="PS51671">
    <property type="entry name" value="ACT"/>
    <property type="match status" value="1"/>
</dbReference>
<sequence>MESCSESSSSRVMESSYSPKNKSRRVQAKVDAYNEILWRLRELGVEEVTRPYFEDDLWAHFNRLPNSYASDMGVEKAEDVLMHKRLLEMAQNPATRPAIEVRPEQASSYNQNGGTLVYSNNLIREDAQGSSPRSKFSIYLPTDLWTLPHPETILEGPNLHLSNSFTESDWLYCGTRYEITISTNDKRKFLTQLTSLMSELGLNIQEAHAFSTEDGYFLDVFVVSCSKELGVEDLKNHLVQEIRKTERSLPSKKHAIDANKKDQNGLDLMLEYVSIQSKGEDFWQIDTSLLIFEEKMASGSHGDLYKGTYLGQDVAIKVFRAEHLNNTLLQEFTQEVFIMRKIRHRNIVQFIGASTKPPRLCIVTGYMPGGSVFDFLHKQKDALKLSTVLKFAIDVSKGMNFLHQNNIIHRDLKAANLLMDENNVVKISDFGIAKIQTESGVMTAETGTYRWMAPEVIEHKHYNHKADVFSFGIVLWELLTGKLPYEELTPLQAAISVVQKGLRPTVPTYTHPGLVKLLNGCWQRDPCLRPEFPEILEMLNHIAKATQAK</sequence>
<keyword evidence="7" id="KW-0418">Kinase</keyword>
<dbReference type="EMBL" id="JAXQNO010000007">
    <property type="protein sequence ID" value="KAK4794332.1"/>
    <property type="molecule type" value="Genomic_DNA"/>
</dbReference>
<dbReference type="SMART" id="SM00220">
    <property type="entry name" value="S_TKc"/>
    <property type="match status" value="1"/>
</dbReference>
<dbReference type="PROSITE" id="PS50011">
    <property type="entry name" value="PROTEIN_KINASE_DOM"/>
    <property type="match status" value="1"/>
</dbReference>
<dbReference type="GO" id="GO:0048468">
    <property type="term" value="P:cell development"/>
    <property type="evidence" value="ECO:0007669"/>
    <property type="project" value="UniProtKB-ARBA"/>
</dbReference>
<comment type="similarity">
    <text evidence="2">Belongs to the protein kinase superfamily. TKL Ser/Thr protein kinase family. RAF subfamily.</text>
</comment>
<comment type="subcellular location">
    <subcellularLocation>
        <location evidence="1">Endomembrane system</location>
    </subcellularLocation>
</comment>
<dbReference type="GO" id="GO:0004713">
    <property type="term" value="F:protein tyrosine kinase activity"/>
    <property type="evidence" value="ECO:0007669"/>
    <property type="project" value="UniProtKB-KW"/>
</dbReference>
<evidence type="ECO:0000256" key="1">
    <source>
        <dbReference type="ARBA" id="ARBA00004308"/>
    </source>
</evidence>
<keyword evidence="4" id="KW-0723">Serine/threonine-protein kinase</keyword>
<dbReference type="PRINTS" id="PR00109">
    <property type="entry name" value="TYRKINASE"/>
</dbReference>
<accession>A0AAN7M9U5</accession>
<keyword evidence="9" id="KW-0472">Membrane</keyword>
<dbReference type="AlphaFoldDB" id="A0AAN7M9U5"/>
<feature type="compositionally biased region" description="Low complexity" evidence="13">
    <location>
        <begin position="1"/>
        <end position="18"/>
    </location>
</feature>
<evidence type="ECO:0000256" key="9">
    <source>
        <dbReference type="ARBA" id="ARBA00023136"/>
    </source>
</evidence>
<keyword evidence="6" id="KW-0547">Nucleotide-binding</keyword>
<reference evidence="16 17" key="1">
    <citation type="journal article" date="2023" name="Hortic Res">
        <title>Pangenome of water caltrop reveals structural variations and asymmetric subgenome divergence after allopolyploidization.</title>
        <authorList>
            <person name="Zhang X."/>
            <person name="Chen Y."/>
            <person name="Wang L."/>
            <person name="Yuan Y."/>
            <person name="Fang M."/>
            <person name="Shi L."/>
            <person name="Lu R."/>
            <person name="Comes H.P."/>
            <person name="Ma Y."/>
            <person name="Chen Y."/>
            <person name="Huang G."/>
            <person name="Zhou Y."/>
            <person name="Zheng Z."/>
            <person name="Qiu Y."/>
        </authorList>
    </citation>
    <scope>NUCLEOTIDE SEQUENCE [LARGE SCALE GENOMIC DNA]</scope>
    <source>
        <strain evidence="16">F231</strain>
    </source>
</reference>
<dbReference type="FunFam" id="1.10.510.10:FF:001512">
    <property type="entry name" value="Receptor tyrosine-protein kinase erbB-2"/>
    <property type="match status" value="1"/>
</dbReference>
<protein>
    <recommendedName>
        <fullName evidence="3">non-specific serine/threonine protein kinase</fullName>
        <ecNumber evidence="3">2.7.11.1</ecNumber>
    </recommendedName>
</protein>
<dbReference type="GO" id="GO:0004674">
    <property type="term" value="F:protein serine/threonine kinase activity"/>
    <property type="evidence" value="ECO:0007669"/>
    <property type="project" value="UniProtKB-KW"/>
</dbReference>
<feature type="domain" description="Protein kinase" evidence="14">
    <location>
        <begin position="290"/>
        <end position="544"/>
    </location>
</feature>
<evidence type="ECO:0000256" key="6">
    <source>
        <dbReference type="ARBA" id="ARBA00022741"/>
    </source>
</evidence>
<feature type="region of interest" description="Disordered" evidence="13">
    <location>
        <begin position="1"/>
        <end position="24"/>
    </location>
</feature>
<evidence type="ECO:0000259" key="15">
    <source>
        <dbReference type="PROSITE" id="PS51671"/>
    </source>
</evidence>
<name>A0AAN7M9U5_TRANT</name>
<organism evidence="16 17">
    <name type="scientific">Trapa natans</name>
    <name type="common">Water chestnut</name>
    <dbReference type="NCBI Taxonomy" id="22666"/>
    <lineage>
        <taxon>Eukaryota</taxon>
        <taxon>Viridiplantae</taxon>
        <taxon>Streptophyta</taxon>
        <taxon>Embryophyta</taxon>
        <taxon>Tracheophyta</taxon>
        <taxon>Spermatophyta</taxon>
        <taxon>Magnoliopsida</taxon>
        <taxon>eudicotyledons</taxon>
        <taxon>Gunneridae</taxon>
        <taxon>Pentapetalae</taxon>
        <taxon>rosids</taxon>
        <taxon>malvids</taxon>
        <taxon>Myrtales</taxon>
        <taxon>Lythraceae</taxon>
        <taxon>Trapa</taxon>
    </lineage>
</organism>
<evidence type="ECO:0000256" key="4">
    <source>
        <dbReference type="ARBA" id="ARBA00022527"/>
    </source>
</evidence>
<comment type="catalytic activity">
    <reaction evidence="11">
        <text>L-threonyl-[protein] + ATP = O-phospho-L-threonyl-[protein] + ADP + H(+)</text>
        <dbReference type="Rhea" id="RHEA:46608"/>
        <dbReference type="Rhea" id="RHEA-COMP:11060"/>
        <dbReference type="Rhea" id="RHEA-COMP:11605"/>
        <dbReference type="ChEBI" id="CHEBI:15378"/>
        <dbReference type="ChEBI" id="CHEBI:30013"/>
        <dbReference type="ChEBI" id="CHEBI:30616"/>
        <dbReference type="ChEBI" id="CHEBI:61977"/>
        <dbReference type="ChEBI" id="CHEBI:456216"/>
        <dbReference type="EC" id="2.7.11.1"/>
    </reaction>
</comment>
<evidence type="ECO:0000256" key="2">
    <source>
        <dbReference type="ARBA" id="ARBA00010507"/>
    </source>
</evidence>
<dbReference type="Pfam" id="PF07714">
    <property type="entry name" value="PK_Tyr_Ser-Thr"/>
    <property type="match status" value="1"/>
</dbReference>